<proteinExistence type="predicted"/>
<evidence type="ECO:0000313" key="2">
    <source>
        <dbReference type="EMBL" id="GGH86417.1"/>
    </source>
</evidence>
<feature type="region of interest" description="Disordered" evidence="1">
    <location>
        <begin position="292"/>
        <end position="316"/>
    </location>
</feature>
<organism evidence="2 3">
    <name type="scientific">Saccharibacillus endophyticus</name>
    <dbReference type="NCBI Taxonomy" id="2060666"/>
    <lineage>
        <taxon>Bacteria</taxon>
        <taxon>Bacillati</taxon>
        <taxon>Bacillota</taxon>
        <taxon>Bacilli</taxon>
        <taxon>Bacillales</taxon>
        <taxon>Paenibacillaceae</taxon>
        <taxon>Saccharibacillus</taxon>
    </lineage>
</organism>
<evidence type="ECO:0008006" key="4">
    <source>
        <dbReference type="Google" id="ProtNLM"/>
    </source>
</evidence>
<dbReference type="Gene3D" id="3.40.50.20">
    <property type="match status" value="1"/>
</dbReference>
<sequence>MNGLRVLITGGRAPCALDLARGFAARGAEVYTAEGLEYPLCAASRAVKRNFRVPAPAQDPAGYAAALREIVRGEGIRLLLPTCEEIFYVSAYQGRFGPDCRVLAPSLETLRELHSKWAFIALCARLGFAVPETFRLGEGTEAKIAGEAPPLRSGEPAYLLKPEFSRFSARLSRHEQLDEARAHAKREGGAWVAQRYAGGELLCTYAVAHEGRLLAHAAYRAPQTASGASVCFRSDADPQARAWVELFVKRTGFSGQIAFDFIRTQGGKLLPIECNPRATSGVHLLLAPQMRRGADRSGAKDQPIPEQSAAGANAPVNKSIHEPDLLDALADPARIAEPLIANPARTLMLLLPMLGSGLGQLHSPKRAARWFRDFCGSRDVLLRSGDAAVLPQALRMMLELRRTARSNGQTTSEASVVDIGWNGQPIVESEASSPIP</sequence>
<keyword evidence="3" id="KW-1185">Reference proteome</keyword>
<dbReference type="Proteomes" id="UP000605427">
    <property type="component" value="Unassembled WGS sequence"/>
</dbReference>
<comment type="caution">
    <text evidence="2">The sequence shown here is derived from an EMBL/GenBank/DDBJ whole genome shotgun (WGS) entry which is preliminary data.</text>
</comment>
<dbReference type="EMBL" id="BMDD01000007">
    <property type="protein sequence ID" value="GGH86417.1"/>
    <property type="molecule type" value="Genomic_DNA"/>
</dbReference>
<reference evidence="3" key="1">
    <citation type="journal article" date="2019" name="Int. J. Syst. Evol. Microbiol.">
        <title>The Global Catalogue of Microorganisms (GCM) 10K type strain sequencing project: providing services to taxonomists for standard genome sequencing and annotation.</title>
        <authorList>
            <consortium name="The Broad Institute Genomics Platform"/>
            <consortium name="The Broad Institute Genome Sequencing Center for Infectious Disease"/>
            <person name="Wu L."/>
            <person name="Ma J."/>
        </authorList>
    </citation>
    <scope>NUCLEOTIDE SEQUENCE [LARGE SCALE GENOMIC DNA]</scope>
    <source>
        <strain evidence="3">CCM 8702</strain>
    </source>
</reference>
<dbReference type="SUPFAM" id="SSF56059">
    <property type="entry name" value="Glutathione synthetase ATP-binding domain-like"/>
    <property type="match status" value="1"/>
</dbReference>
<evidence type="ECO:0000256" key="1">
    <source>
        <dbReference type="SAM" id="MobiDB-lite"/>
    </source>
</evidence>
<evidence type="ECO:0000313" key="3">
    <source>
        <dbReference type="Proteomes" id="UP000605427"/>
    </source>
</evidence>
<dbReference type="Gene3D" id="3.30.470.20">
    <property type="entry name" value="ATP-grasp fold, B domain"/>
    <property type="match status" value="1"/>
</dbReference>
<protein>
    <recommendedName>
        <fullName evidence="4">ATP-grasp domain-containing protein</fullName>
    </recommendedName>
</protein>
<accession>A0ABQ2A911</accession>
<gene>
    <name evidence="2" type="ORF">GCM10007362_46140</name>
</gene>
<dbReference type="RefSeq" id="WP_172246383.1">
    <property type="nucleotide sequence ID" value="NZ_BMDD01000007.1"/>
</dbReference>
<name>A0ABQ2A911_9BACL</name>